<organism evidence="8 9">
    <name type="scientific">Priestia megaterium (strain ATCC 14581 / DSM 32 / CCUG 1817 / JCM 2506 / NBRC 15308 / NCIMB 9376 / NCTC 10342 / NRRL B-14308 / VKM B-512 / Ford 19)</name>
    <name type="common">Bacillus megaterium</name>
    <dbReference type="NCBI Taxonomy" id="1348623"/>
    <lineage>
        <taxon>Bacteria</taxon>
        <taxon>Bacillati</taxon>
        <taxon>Bacillota</taxon>
        <taxon>Bacilli</taxon>
        <taxon>Bacillales</taxon>
        <taxon>Bacillaceae</taxon>
        <taxon>Priestia</taxon>
    </lineage>
</organism>
<evidence type="ECO:0000256" key="5">
    <source>
        <dbReference type="ARBA" id="ARBA00022989"/>
    </source>
</evidence>
<proteinExistence type="predicted"/>
<dbReference type="GO" id="GO:0005886">
    <property type="term" value="C:plasma membrane"/>
    <property type="evidence" value="ECO:0007669"/>
    <property type="project" value="UniProtKB-SubCell"/>
</dbReference>
<dbReference type="GeneID" id="93640848"/>
<evidence type="ECO:0000313" key="8">
    <source>
        <dbReference type="EMBL" id="AJI23329.1"/>
    </source>
</evidence>
<keyword evidence="6" id="KW-0472">Membrane</keyword>
<keyword evidence="2" id="KW-0813">Transport</keyword>
<evidence type="ECO:0000256" key="3">
    <source>
        <dbReference type="ARBA" id="ARBA00022475"/>
    </source>
</evidence>
<keyword evidence="3" id="KW-1003">Cell membrane</keyword>
<dbReference type="Proteomes" id="UP000031829">
    <property type="component" value="Chromosome"/>
</dbReference>
<dbReference type="KEGG" id="bmeg:BG04_2781"/>
<evidence type="ECO:0000313" key="9">
    <source>
        <dbReference type="Proteomes" id="UP000031829"/>
    </source>
</evidence>
<dbReference type="InterPro" id="IPR020846">
    <property type="entry name" value="MFS_dom"/>
</dbReference>
<accession>A0A0B6AU21</accession>
<dbReference type="InterPro" id="IPR036259">
    <property type="entry name" value="MFS_trans_sf"/>
</dbReference>
<dbReference type="PANTHER" id="PTHR23513">
    <property type="entry name" value="INTEGRAL MEMBRANE EFFLUX PROTEIN-RELATED"/>
    <property type="match status" value="1"/>
</dbReference>
<dbReference type="RefSeq" id="WP_016762910.1">
    <property type="nucleotide sequence ID" value="NZ_BCVB01000014.1"/>
</dbReference>
<keyword evidence="4" id="KW-0812">Transmembrane</keyword>
<evidence type="ECO:0000256" key="1">
    <source>
        <dbReference type="ARBA" id="ARBA00004651"/>
    </source>
</evidence>
<reference evidence="8 9" key="1">
    <citation type="journal article" date="2015" name="Genome Announc.">
        <title>Complete genome sequences for 35 biothreat assay-relevant bacillus species.</title>
        <authorList>
            <person name="Johnson S.L."/>
            <person name="Daligault H.E."/>
            <person name="Davenport K.W."/>
            <person name="Jaissle J."/>
            <person name="Frey K.G."/>
            <person name="Ladner J.T."/>
            <person name="Broomall S.M."/>
            <person name="Bishop-Lilly K.A."/>
            <person name="Bruce D.C."/>
            <person name="Gibbons H.S."/>
            <person name="Coyne S.R."/>
            <person name="Lo C.C."/>
            <person name="Meincke L."/>
            <person name="Munk A.C."/>
            <person name="Koroleva G.I."/>
            <person name="Rosenzweig C.N."/>
            <person name="Palacios G.F."/>
            <person name="Redden C.L."/>
            <person name="Minogue T.D."/>
            <person name="Chain P.S."/>
        </authorList>
    </citation>
    <scope>NUCLEOTIDE SEQUENCE [LARGE SCALE GENOMIC DNA]</scope>
    <source>
        <strain evidence="9">ATCC 14581 / DSM 32 / JCM 2506 / NBRC 15308 / NCIMB 9376 / NCTC 10342 / NRRL B-14308 / VKM B-512</strain>
    </source>
</reference>
<dbReference type="InterPro" id="IPR004748">
    <property type="entry name" value="Polyol_permease-like"/>
</dbReference>
<evidence type="ECO:0000259" key="7">
    <source>
        <dbReference type="PROSITE" id="PS50850"/>
    </source>
</evidence>
<dbReference type="PANTHER" id="PTHR23513:SF6">
    <property type="entry name" value="MAJOR FACILITATOR SUPERFAMILY ASSOCIATED DOMAIN-CONTAINING PROTEIN"/>
    <property type="match status" value="1"/>
</dbReference>
<name>A0A0B6AU21_PRIM2</name>
<dbReference type="Gene3D" id="1.20.1250.20">
    <property type="entry name" value="MFS general substrate transporter like domains"/>
    <property type="match status" value="2"/>
</dbReference>
<gene>
    <name evidence="8" type="primary">csbX</name>
    <name evidence="8" type="ORF">BG04_2781</name>
</gene>
<dbReference type="SUPFAM" id="SSF103473">
    <property type="entry name" value="MFS general substrate transporter"/>
    <property type="match status" value="1"/>
</dbReference>
<dbReference type="EMBL" id="CP009920">
    <property type="protein sequence ID" value="AJI23329.1"/>
    <property type="molecule type" value="Genomic_DNA"/>
</dbReference>
<dbReference type="Pfam" id="PF07690">
    <property type="entry name" value="MFS_1"/>
    <property type="match status" value="1"/>
</dbReference>
<comment type="subcellular location">
    <subcellularLocation>
        <location evidence="1">Cell membrane</location>
        <topology evidence="1">Multi-pass membrane protein</topology>
    </subcellularLocation>
</comment>
<dbReference type="NCBIfam" id="TIGR00897">
    <property type="entry name" value="2A0118"/>
    <property type="match status" value="1"/>
</dbReference>
<sequence length="426" mass="46920">MNEFISRKTALDRIGIPSHLTWGYIGIIVFMIGDGLEQGWLSPYLVERGLTIEHAALLFTVYGITVSVSSWFSGVLVQLWGPRKAMAFGLISFIIGSIGFIGLGLHIMNYTIILICYALRGFGYPLFAYSFLVWVSYRTPQEMLSKAVGWFWFVFQLGLSVIGAFYSSYMVPKIGEIATLWSGLLFVLIGGIFSIIMNKDKFTVQKVNDNKTKELMKGITIAFENPKVGIGGIVKIINSAAQFGFVVFLPTYMMKHDFTMSEWLQIWGTLFFVNMAFNIIFGIVGDKFGWVNTIKWFGGVGCGIVTLALYYVPQFVGHNYWVMMIVACCYGATLAGYVPLTALVPSLAPENKGAAMSVLNLGSGLSAFVGPLIVTVFIGLLGTSGVIWIFACLYFFGAFLTGFLTIPTETTIKGETINEVKSPVSL</sequence>
<evidence type="ECO:0000256" key="2">
    <source>
        <dbReference type="ARBA" id="ARBA00022448"/>
    </source>
</evidence>
<dbReference type="GO" id="GO:0022857">
    <property type="term" value="F:transmembrane transporter activity"/>
    <property type="evidence" value="ECO:0007669"/>
    <property type="project" value="InterPro"/>
</dbReference>
<dbReference type="HOGENOM" id="CLU_032461_0_0_9"/>
<feature type="domain" description="Major facilitator superfamily (MFS) profile" evidence="7">
    <location>
        <begin position="19"/>
        <end position="409"/>
    </location>
</feature>
<dbReference type="InterPro" id="IPR011701">
    <property type="entry name" value="MFS"/>
</dbReference>
<evidence type="ECO:0000256" key="4">
    <source>
        <dbReference type="ARBA" id="ARBA00022692"/>
    </source>
</evidence>
<keyword evidence="5" id="KW-1133">Transmembrane helix</keyword>
<dbReference type="AlphaFoldDB" id="A0A0B6AU21"/>
<dbReference type="CDD" id="cd17337">
    <property type="entry name" value="MFS_CsbX"/>
    <property type="match status" value="1"/>
</dbReference>
<protein>
    <submittedName>
        <fullName evidence="8">Alpha-ketoglutarate permease</fullName>
    </submittedName>
</protein>
<evidence type="ECO:0000256" key="6">
    <source>
        <dbReference type="ARBA" id="ARBA00023136"/>
    </source>
</evidence>
<dbReference type="PROSITE" id="PS50850">
    <property type="entry name" value="MFS"/>
    <property type="match status" value="1"/>
</dbReference>